<dbReference type="Gene3D" id="3.80.10.10">
    <property type="entry name" value="Ribonuclease Inhibitor"/>
    <property type="match status" value="2"/>
</dbReference>
<dbReference type="Proteomes" id="UP000737018">
    <property type="component" value="Unassembled WGS sequence"/>
</dbReference>
<feature type="domain" description="R13L1/DRL21-like LRR repeat region" evidence="1">
    <location>
        <begin position="6"/>
        <end position="112"/>
    </location>
</feature>
<organism evidence="2 3">
    <name type="scientific">Castanea mollissima</name>
    <name type="common">Chinese chestnut</name>
    <dbReference type="NCBI Taxonomy" id="60419"/>
    <lineage>
        <taxon>Eukaryota</taxon>
        <taxon>Viridiplantae</taxon>
        <taxon>Streptophyta</taxon>
        <taxon>Embryophyta</taxon>
        <taxon>Tracheophyta</taxon>
        <taxon>Spermatophyta</taxon>
        <taxon>Magnoliopsida</taxon>
        <taxon>eudicotyledons</taxon>
        <taxon>Gunneridae</taxon>
        <taxon>Pentapetalae</taxon>
        <taxon>rosids</taxon>
        <taxon>fabids</taxon>
        <taxon>Fagales</taxon>
        <taxon>Fagaceae</taxon>
        <taxon>Castanea</taxon>
    </lineage>
</organism>
<evidence type="ECO:0000313" key="2">
    <source>
        <dbReference type="EMBL" id="KAF3949023.1"/>
    </source>
</evidence>
<proteinExistence type="predicted"/>
<reference evidence="2" key="1">
    <citation type="submission" date="2020-03" db="EMBL/GenBank/DDBJ databases">
        <title>Castanea mollissima Vanexum genome sequencing.</title>
        <authorList>
            <person name="Staton M."/>
        </authorList>
    </citation>
    <scope>NUCLEOTIDE SEQUENCE</scope>
    <source>
        <tissue evidence="2">Leaf</tissue>
    </source>
</reference>
<protein>
    <recommendedName>
        <fullName evidence="1">R13L1/DRL21-like LRR repeat region domain-containing protein</fullName>
    </recommendedName>
</protein>
<dbReference type="AlphaFoldDB" id="A0A8J4QE65"/>
<sequence>MLGANVATNANLKDKKNLDTLVLKWDDGLQDAQVAKEILNMLRPEILNMLRPHVTLKTLSIEGYVGETFPTWLGDLSFSNLVDLRIERCGKCTLLPAFGQLPSLKRLIIKKMDEVQMVGREFYGQLEQPFQSLEKLCFEDMPKWEGWSPDLTSLSSRDTIPTTPKVLELVDCPKLKSIVDELKKDTFLEEFVIKCCEKLSCLPRGLHRLSHLKKITIHDCKSLKSLGNLPAKLRSLEIEDCEKLEALSENMDDVRELRELRLSGANLCEQVFELRLYRLTQANSCSVAVEASFKTWRRLHIMLRNNDSIREFKVFLCSQPANRLRNFLKTGKIKTRHYAKMTSNYYMNIFWSSASSY</sequence>
<dbReference type="InterPro" id="IPR056789">
    <property type="entry name" value="LRR_R13L1-DRL21"/>
</dbReference>
<dbReference type="Pfam" id="PF25019">
    <property type="entry name" value="LRR_R13L1-DRL21"/>
    <property type="match status" value="1"/>
</dbReference>
<evidence type="ECO:0000313" key="3">
    <source>
        <dbReference type="Proteomes" id="UP000737018"/>
    </source>
</evidence>
<dbReference type="PANTHER" id="PTHR47186:SF3">
    <property type="entry name" value="OS09G0267800 PROTEIN"/>
    <property type="match status" value="1"/>
</dbReference>
<dbReference type="OrthoDB" id="773208at2759"/>
<evidence type="ECO:0000259" key="1">
    <source>
        <dbReference type="Pfam" id="PF25019"/>
    </source>
</evidence>
<comment type="caution">
    <text evidence="2">The sequence shown here is derived from an EMBL/GenBank/DDBJ whole genome shotgun (WGS) entry which is preliminary data.</text>
</comment>
<dbReference type="InterPro" id="IPR032675">
    <property type="entry name" value="LRR_dom_sf"/>
</dbReference>
<name>A0A8J4QE65_9ROSI</name>
<gene>
    <name evidence="2" type="ORF">CMV_025050</name>
</gene>
<dbReference type="PANTHER" id="PTHR47186">
    <property type="entry name" value="LEUCINE-RICH REPEAT-CONTAINING PROTEIN 57"/>
    <property type="match status" value="1"/>
</dbReference>
<keyword evidence="3" id="KW-1185">Reference proteome</keyword>
<dbReference type="SUPFAM" id="SSF52058">
    <property type="entry name" value="L domain-like"/>
    <property type="match status" value="1"/>
</dbReference>
<dbReference type="EMBL" id="JRKL02006372">
    <property type="protein sequence ID" value="KAF3949023.1"/>
    <property type="molecule type" value="Genomic_DNA"/>
</dbReference>
<accession>A0A8J4QE65</accession>